<dbReference type="STRING" id="1437609.BCAL_2211"/>
<keyword evidence="4 7" id="KW-1133">Transmembrane helix</keyword>
<dbReference type="InterPro" id="IPR051449">
    <property type="entry name" value="ABC-2_transporter_component"/>
</dbReference>
<dbReference type="eggNOG" id="COG0842">
    <property type="taxonomic scope" value="Bacteria"/>
</dbReference>
<evidence type="ECO:0000256" key="7">
    <source>
        <dbReference type="SAM" id="Phobius"/>
    </source>
</evidence>
<gene>
    <name evidence="9" type="ORF">BCAL_2211</name>
</gene>
<feature type="region of interest" description="Disordered" evidence="6">
    <location>
        <begin position="108"/>
        <end position="127"/>
    </location>
</feature>
<dbReference type="Proteomes" id="UP000029072">
    <property type="component" value="Unassembled WGS sequence"/>
</dbReference>
<evidence type="ECO:0000256" key="6">
    <source>
        <dbReference type="SAM" id="MobiDB-lite"/>
    </source>
</evidence>
<evidence type="ECO:0000256" key="2">
    <source>
        <dbReference type="ARBA" id="ARBA00022475"/>
    </source>
</evidence>
<dbReference type="GO" id="GO:0140359">
    <property type="term" value="F:ABC-type transporter activity"/>
    <property type="evidence" value="ECO:0007669"/>
    <property type="project" value="InterPro"/>
</dbReference>
<dbReference type="AlphaFoldDB" id="A0A086ZUY1"/>
<feature type="transmembrane region" description="Helical" evidence="7">
    <location>
        <begin position="389"/>
        <end position="413"/>
    </location>
</feature>
<protein>
    <submittedName>
        <fullName evidence="9">ABC-type multidrug transport system permease component</fullName>
    </submittedName>
</protein>
<accession>A0A086ZUY1</accession>
<evidence type="ECO:0000256" key="5">
    <source>
        <dbReference type="ARBA" id="ARBA00023136"/>
    </source>
</evidence>
<feature type="domain" description="ABC-2 type transporter transmembrane" evidence="8">
    <location>
        <begin position="14"/>
        <end position="411"/>
    </location>
</feature>
<feature type="transmembrane region" description="Helical" evidence="7">
    <location>
        <begin position="297"/>
        <end position="319"/>
    </location>
</feature>
<comment type="caution">
    <text evidence="9">The sequence shown here is derived from an EMBL/GenBank/DDBJ whole genome shotgun (WGS) entry which is preliminary data.</text>
</comment>
<evidence type="ECO:0000256" key="1">
    <source>
        <dbReference type="ARBA" id="ARBA00004651"/>
    </source>
</evidence>
<dbReference type="InterPro" id="IPR013525">
    <property type="entry name" value="ABC2_TM"/>
</dbReference>
<dbReference type="PANTHER" id="PTHR30294">
    <property type="entry name" value="MEMBRANE COMPONENT OF ABC TRANSPORTER YHHJ-RELATED"/>
    <property type="match status" value="1"/>
</dbReference>
<sequence length="434" mass="44726">MRAYLAVDNELTDLDDDPETLQQAVASNWVDLIVIIPDGYADRLVASAASEGKAPAVETVTSYTSGAGSMASMDVSGFLSLTRTALIGGNVTVDPAELAARFGGMVSQQGAPSIGTPSTGATDGTSQSFTLNDSDLAKLGESGGITLDQLPEGALKNLTMDDLKSATKQAVDTVHDKNANHAIAVDHSADSAASDSASAAERTPDRATNGFGGLMKVVLYPLFLAMTVCTSLVLGVFNAGETRRRLYASPQRSSTMGMQRMATLCAFALVVVAGYLAITLAMMAVTGVDPRSLAPAGVAMTITSTCVYALMTVACGFLLGECGFNDIMANGFANVFGLAILFTSGATFPLDLMPEPMVAIGRMLPGWWYCASVDDALGIGSASASGPNVIAWGLSTGIVALFAVALVCVGLAAGRARRQRPASFAPTTTQLTEN</sequence>
<keyword evidence="5 7" id="KW-0472">Membrane</keyword>
<dbReference type="EMBL" id="JGYS01000029">
    <property type="protein sequence ID" value="KFI50331.1"/>
    <property type="molecule type" value="Genomic_DNA"/>
</dbReference>
<name>A0A086ZUY1_9BIFI</name>
<feature type="transmembrane region" description="Helical" evidence="7">
    <location>
        <begin position="218"/>
        <end position="240"/>
    </location>
</feature>
<proteinExistence type="predicted"/>
<reference evidence="9 10" key="1">
    <citation type="submission" date="2014-03" db="EMBL/GenBank/DDBJ databases">
        <title>Genomics of Bifidobacteria.</title>
        <authorList>
            <person name="Ventura M."/>
            <person name="Milani C."/>
            <person name="Lugli G.A."/>
        </authorList>
    </citation>
    <scope>NUCLEOTIDE SEQUENCE [LARGE SCALE GENOMIC DNA]</scope>
    <source>
        <strain evidence="9 10">DSM 23973</strain>
    </source>
</reference>
<dbReference type="Pfam" id="PF12698">
    <property type="entry name" value="ABC2_membrane_3"/>
    <property type="match status" value="1"/>
</dbReference>
<evidence type="ECO:0000259" key="8">
    <source>
        <dbReference type="Pfam" id="PF12698"/>
    </source>
</evidence>
<feature type="transmembrane region" description="Helical" evidence="7">
    <location>
        <begin position="261"/>
        <end position="285"/>
    </location>
</feature>
<comment type="subcellular location">
    <subcellularLocation>
        <location evidence="1">Cell membrane</location>
        <topology evidence="1">Multi-pass membrane protein</topology>
    </subcellularLocation>
</comment>
<organism evidence="9 10">
    <name type="scientific">Bifidobacterium callitrichos DSM 23973</name>
    <dbReference type="NCBI Taxonomy" id="1437609"/>
    <lineage>
        <taxon>Bacteria</taxon>
        <taxon>Bacillati</taxon>
        <taxon>Actinomycetota</taxon>
        <taxon>Actinomycetes</taxon>
        <taxon>Bifidobacteriales</taxon>
        <taxon>Bifidobacteriaceae</taxon>
        <taxon>Bifidobacterium</taxon>
    </lineage>
</organism>
<dbReference type="GO" id="GO:0005886">
    <property type="term" value="C:plasma membrane"/>
    <property type="evidence" value="ECO:0007669"/>
    <property type="project" value="UniProtKB-SubCell"/>
</dbReference>
<keyword evidence="3 7" id="KW-0812">Transmembrane</keyword>
<evidence type="ECO:0000313" key="10">
    <source>
        <dbReference type="Proteomes" id="UP000029072"/>
    </source>
</evidence>
<evidence type="ECO:0000256" key="4">
    <source>
        <dbReference type="ARBA" id="ARBA00022989"/>
    </source>
</evidence>
<evidence type="ECO:0000313" key="9">
    <source>
        <dbReference type="EMBL" id="KFI50331.1"/>
    </source>
</evidence>
<keyword evidence="2" id="KW-1003">Cell membrane</keyword>
<dbReference type="PANTHER" id="PTHR30294:SF29">
    <property type="entry name" value="MULTIDRUG ABC TRANSPORTER PERMEASE YBHS-RELATED"/>
    <property type="match status" value="1"/>
</dbReference>
<evidence type="ECO:0000256" key="3">
    <source>
        <dbReference type="ARBA" id="ARBA00022692"/>
    </source>
</evidence>
<feature type="transmembrane region" description="Helical" evidence="7">
    <location>
        <begin position="331"/>
        <end position="350"/>
    </location>
</feature>